<keyword evidence="2" id="KW-0479">Metal-binding</keyword>
<dbReference type="InterPro" id="IPR035901">
    <property type="entry name" value="GIY-YIG_endonuc_sf"/>
</dbReference>
<evidence type="ECO:0000256" key="9">
    <source>
        <dbReference type="ARBA" id="ARBA00023204"/>
    </source>
</evidence>
<dbReference type="InterPro" id="IPR050381">
    <property type="entry name" value="SLX1_endonuclease"/>
</dbReference>
<evidence type="ECO:0000259" key="11">
    <source>
        <dbReference type="PROSITE" id="PS50164"/>
    </source>
</evidence>
<dbReference type="GO" id="GO:0008270">
    <property type="term" value="F:zinc ion binding"/>
    <property type="evidence" value="ECO:0007669"/>
    <property type="project" value="UniProtKB-KW"/>
</dbReference>
<name>A0A1B6IUC2_9HEMI</name>
<keyword evidence="8" id="KW-0233">DNA recombination</keyword>
<keyword evidence="4" id="KW-0227">DNA damage</keyword>
<dbReference type="PANTHER" id="PTHR20208">
    <property type="entry name" value="STRUCTURE-SPECIFIC ENDONUCLEASE SUBUNIT SLX1"/>
    <property type="match status" value="1"/>
</dbReference>
<evidence type="ECO:0000256" key="1">
    <source>
        <dbReference type="ARBA" id="ARBA00022722"/>
    </source>
</evidence>
<evidence type="ECO:0000256" key="10">
    <source>
        <dbReference type="ARBA" id="ARBA00023242"/>
    </source>
</evidence>
<dbReference type="PANTHER" id="PTHR20208:SF10">
    <property type="entry name" value="STRUCTURE-SPECIFIC ENDONUCLEASE SUBUNIT SLX1"/>
    <property type="match status" value="1"/>
</dbReference>
<dbReference type="GO" id="GO:0017108">
    <property type="term" value="F:5'-flap endonuclease activity"/>
    <property type="evidence" value="ECO:0007669"/>
    <property type="project" value="TreeGrafter"/>
</dbReference>
<reference evidence="12" key="1">
    <citation type="submission" date="2015-11" db="EMBL/GenBank/DDBJ databases">
        <title>De novo transcriptome assembly of four potential Pierce s Disease insect vectors from Arizona vineyards.</title>
        <authorList>
            <person name="Tassone E.E."/>
        </authorList>
    </citation>
    <scope>NUCLEOTIDE SEQUENCE</scope>
</reference>
<dbReference type="GO" id="GO:0000724">
    <property type="term" value="P:double-strand break repair via homologous recombination"/>
    <property type="evidence" value="ECO:0007669"/>
    <property type="project" value="TreeGrafter"/>
</dbReference>
<protein>
    <recommendedName>
        <fullName evidence="11">GIY-YIG domain-containing protein</fullName>
    </recommendedName>
</protein>
<dbReference type="Gene3D" id="3.40.1440.10">
    <property type="entry name" value="GIY-YIG endonuclease"/>
    <property type="match status" value="1"/>
</dbReference>
<dbReference type="PROSITE" id="PS50164">
    <property type="entry name" value="GIY_YIG"/>
    <property type="match status" value="1"/>
</dbReference>
<evidence type="ECO:0000256" key="2">
    <source>
        <dbReference type="ARBA" id="ARBA00022723"/>
    </source>
</evidence>
<evidence type="ECO:0000256" key="5">
    <source>
        <dbReference type="ARBA" id="ARBA00022771"/>
    </source>
</evidence>
<dbReference type="GO" id="GO:0033557">
    <property type="term" value="C:Slx1-Slx4 complex"/>
    <property type="evidence" value="ECO:0007669"/>
    <property type="project" value="TreeGrafter"/>
</dbReference>
<accession>A0A1B6IUC2</accession>
<dbReference type="CDD" id="cd10455">
    <property type="entry name" value="GIY-YIG_SLX1"/>
    <property type="match status" value="1"/>
</dbReference>
<organism evidence="12">
    <name type="scientific">Homalodisca liturata</name>
    <dbReference type="NCBI Taxonomy" id="320908"/>
    <lineage>
        <taxon>Eukaryota</taxon>
        <taxon>Metazoa</taxon>
        <taxon>Ecdysozoa</taxon>
        <taxon>Arthropoda</taxon>
        <taxon>Hexapoda</taxon>
        <taxon>Insecta</taxon>
        <taxon>Pterygota</taxon>
        <taxon>Neoptera</taxon>
        <taxon>Paraneoptera</taxon>
        <taxon>Hemiptera</taxon>
        <taxon>Auchenorrhyncha</taxon>
        <taxon>Membracoidea</taxon>
        <taxon>Cicadellidae</taxon>
        <taxon>Cicadellinae</taxon>
        <taxon>Proconiini</taxon>
        <taxon>Homalodisca</taxon>
    </lineage>
</organism>
<dbReference type="Pfam" id="PF01541">
    <property type="entry name" value="GIY-YIG"/>
    <property type="match status" value="1"/>
</dbReference>
<evidence type="ECO:0000256" key="8">
    <source>
        <dbReference type="ARBA" id="ARBA00023172"/>
    </source>
</evidence>
<dbReference type="InterPro" id="IPR000305">
    <property type="entry name" value="GIY-YIG_endonuc"/>
</dbReference>
<dbReference type="AlphaFoldDB" id="A0A1B6IUC2"/>
<evidence type="ECO:0000256" key="4">
    <source>
        <dbReference type="ARBA" id="ARBA00022763"/>
    </source>
</evidence>
<dbReference type="FunFam" id="3.40.1440.10:FF:000008">
    <property type="entry name" value="Structure-specific endonuclease subunit SLX1 homolog"/>
    <property type="match status" value="1"/>
</dbReference>
<evidence type="ECO:0000256" key="6">
    <source>
        <dbReference type="ARBA" id="ARBA00022801"/>
    </source>
</evidence>
<keyword evidence="1" id="KW-0540">Nuclease</keyword>
<dbReference type="GO" id="GO:0008821">
    <property type="term" value="F:crossover junction DNA endonuclease activity"/>
    <property type="evidence" value="ECO:0007669"/>
    <property type="project" value="TreeGrafter"/>
</dbReference>
<gene>
    <name evidence="12" type="ORF">g.9607</name>
</gene>
<keyword evidence="10" id="KW-0539">Nucleus</keyword>
<evidence type="ECO:0000256" key="7">
    <source>
        <dbReference type="ARBA" id="ARBA00022833"/>
    </source>
</evidence>
<sequence>MSQTITQTASPDLVESFFGVYLLYSINPKYRGRTYIGYTVNPNRRISQHNKGCASGGARKTNNRGPWEMVLIVHGFPNDISALRFEWAWQHPQRSRRLRHVMRKKPREKDFSYRLRILLEMLRMGPWNKLPLTIRWLVEEYQQDFQANSCSLIDNNRPGDTLEWWKTWNTKRSRFVSTDAYACHYRTCLYQESARGYCR</sequence>
<keyword evidence="9" id="KW-0234">DNA repair</keyword>
<evidence type="ECO:0000313" key="12">
    <source>
        <dbReference type="EMBL" id="JAS90526.1"/>
    </source>
</evidence>
<feature type="domain" description="GIY-YIG" evidence="11">
    <location>
        <begin position="16"/>
        <end position="99"/>
    </location>
</feature>
<keyword evidence="6" id="KW-0378">Hydrolase</keyword>
<evidence type="ECO:0000256" key="3">
    <source>
        <dbReference type="ARBA" id="ARBA00022759"/>
    </source>
</evidence>
<keyword evidence="7" id="KW-0862">Zinc</keyword>
<proteinExistence type="predicted"/>
<keyword evidence="5" id="KW-0863">Zinc-finger</keyword>
<keyword evidence="3" id="KW-0255">Endonuclease</keyword>
<dbReference type="SUPFAM" id="SSF82771">
    <property type="entry name" value="GIY-YIG endonuclease"/>
    <property type="match status" value="1"/>
</dbReference>
<dbReference type="EMBL" id="GECU01017180">
    <property type="protein sequence ID" value="JAS90526.1"/>
    <property type="molecule type" value="Transcribed_RNA"/>
</dbReference>